<comment type="caution">
    <text evidence="10">The sequence shown here is derived from an EMBL/GenBank/DDBJ whole genome shotgun (WGS) entry which is preliminary data.</text>
</comment>
<name>A0A0A0J2P3_9MICO</name>
<evidence type="ECO:0000313" key="11">
    <source>
        <dbReference type="Proteomes" id="UP000030002"/>
    </source>
</evidence>
<dbReference type="eggNOG" id="COG1061">
    <property type="taxonomic scope" value="Bacteria"/>
</dbReference>
<dbReference type="GO" id="GO:0005524">
    <property type="term" value="F:ATP binding"/>
    <property type="evidence" value="ECO:0007669"/>
    <property type="project" value="UniProtKB-KW"/>
</dbReference>
<feature type="domain" description="Restriction endonuclease type II-like" evidence="9">
    <location>
        <begin position="1381"/>
        <end position="1472"/>
    </location>
</feature>
<dbReference type="GO" id="GO:0004386">
    <property type="term" value="F:helicase activity"/>
    <property type="evidence" value="ECO:0007669"/>
    <property type="project" value="UniProtKB-KW"/>
</dbReference>
<dbReference type="Pfam" id="PF13087">
    <property type="entry name" value="AAA_12"/>
    <property type="match status" value="1"/>
</dbReference>
<feature type="region of interest" description="Disordered" evidence="6">
    <location>
        <begin position="1564"/>
        <end position="1585"/>
    </location>
</feature>
<dbReference type="InterPro" id="IPR049468">
    <property type="entry name" value="Restrct_endonuc-II-like_dom"/>
</dbReference>
<evidence type="ECO:0000256" key="3">
    <source>
        <dbReference type="ARBA" id="ARBA00022801"/>
    </source>
</evidence>
<dbReference type="Proteomes" id="UP000030002">
    <property type="component" value="Unassembled WGS sequence"/>
</dbReference>
<evidence type="ECO:0000259" key="8">
    <source>
        <dbReference type="Pfam" id="PF13087"/>
    </source>
</evidence>
<evidence type="ECO:0000259" key="7">
    <source>
        <dbReference type="Pfam" id="PF13086"/>
    </source>
</evidence>
<evidence type="ECO:0000256" key="2">
    <source>
        <dbReference type="ARBA" id="ARBA00022741"/>
    </source>
</evidence>
<dbReference type="OrthoDB" id="9757917at2"/>
<feature type="domain" description="DNA2/NAM7 helicase-like C-terminal" evidence="8">
    <location>
        <begin position="1139"/>
        <end position="1328"/>
    </location>
</feature>
<keyword evidence="2" id="KW-0547">Nucleotide-binding</keyword>
<dbReference type="SUPFAM" id="SSF52540">
    <property type="entry name" value="P-loop containing nucleoside triphosphate hydrolases"/>
    <property type="match status" value="1"/>
</dbReference>
<accession>A0A0A0J2P3</accession>
<evidence type="ECO:0000256" key="5">
    <source>
        <dbReference type="ARBA" id="ARBA00022840"/>
    </source>
</evidence>
<dbReference type="CDD" id="cd18808">
    <property type="entry name" value="SF1_C_Upf1"/>
    <property type="match status" value="1"/>
</dbReference>
<dbReference type="STRING" id="1385520.N802_10200"/>
<evidence type="ECO:0000259" key="9">
    <source>
        <dbReference type="Pfam" id="PF18741"/>
    </source>
</evidence>
<dbReference type="Gene3D" id="3.40.50.300">
    <property type="entry name" value="P-loop containing nucleotide triphosphate hydrolases"/>
    <property type="match status" value="3"/>
</dbReference>
<keyword evidence="11" id="KW-1185">Reference proteome</keyword>
<dbReference type="InterPro" id="IPR047187">
    <property type="entry name" value="SF1_C_Upf1"/>
</dbReference>
<feature type="domain" description="DNA2/NAM7 helicase helicase" evidence="7">
    <location>
        <begin position="369"/>
        <end position="597"/>
    </location>
</feature>
<dbReference type="Gene3D" id="3.40.960.10">
    <property type="entry name" value="VSR Endonuclease"/>
    <property type="match status" value="1"/>
</dbReference>
<dbReference type="InterPro" id="IPR011335">
    <property type="entry name" value="Restrct_endonuc-II-like"/>
</dbReference>
<proteinExistence type="inferred from homology"/>
<dbReference type="InterPro" id="IPR050534">
    <property type="entry name" value="Coronavir_polyprotein_1ab"/>
</dbReference>
<reference evidence="10 11" key="1">
    <citation type="submission" date="2013-08" db="EMBL/GenBank/DDBJ databases">
        <title>The genome sequence of Knoellia sinensis.</title>
        <authorList>
            <person name="Zhu W."/>
            <person name="Wang G."/>
        </authorList>
    </citation>
    <scope>NUCLEOTIDE SEQUENCE [LARGE SCALE GENOMIC DNA]</scope>
    <source>
        <strain evidence="10 11">KCTC 19936</strain>
    </source>
</reference>
<feature type="region of interest" description="Disordered" evidence="6">
    <location>
        <begin position="72"/>
        <end position="111"/>
    </location>
</feature>
<gene>
    <name evidence="10" type="ORF">N802_10200</name>
</gene>
<sequence length="1943" mass="213403">MSSSDPLVDRAARLFRFLARAQQLKSKPVRNLDSYKGEGAVHWVGDVPAHRAVHVAHRDGDPASDGHLLSVERVERHEPPPPPDVLRKWLKGDPESASSQPDLWSTVPGGQEWDDSTNTFVDRDEKLADHPEVTSAYNAWMNEWRPWADRENQDAPVRTYYGELFSTFVKATSHTEELELVLGAGLLAWRPEDHPAVRRHAFTVPVIATMDDSSGRLDFVVDGAAVGLASELDMLDPKVIERRNIVQEAKQSAEQFGAHPFDREAFEHLARTLVNSLDSAGRYEDNTGVPAPADDAVLAWTPALILRPRSQRGLIQVFETIATDIEAAGEVPTGIRPLIDPGLVPAATTDRSPGALLDIDGEVFSPLPLNAVQRQILEQVDRNAQTLVQGPPGTGKTHTAAALLSHLLAQGKRVLVTAHTDRALQEVRGKLPERIKPLAVSVIGSSRSDLAELKLAVDTISRRSTEHDPAVANGEIEELLAGVAQLRGRRQELGARLLSARSADVQHREHAGYSGTLASIAQDYERERAALGWIGEFVDFEPHVVPPLSDVETVTWLDLVRDQSLAADSRQSAMRLLDIESLPSAEEFRSLVGARAEAEATRAQHADLLSHDAAAAIQSMATDERRALQERMRSIVQQFESLEQMRAEWVRSALSDVRHGLPQTWLARAETIGTLLSGVRSHLQKVPVGTTVSHSGDSGPLVALAKHVHNYLGANPPLKTAPDGSVKIGMFTPSAIKQARSLFDNVRVNGQPPATAEALALFLDQVDAERLLEQLDKAWPADLVIPAEDTARERLSWHQSQLDQLERVLALGRVLFQEESTLAASGLSRPDWNDPDAVITYAHLVDAAAAADAWRQAGEPLAALVETIRATSSWSDAAPAVHQLALAAENGDHEEYASAHARITRLHHVRGQLDLHKALTERIATAAPRLAEAVTGDFDNHEWTARLATFDAAWNWGTTGAWILAQDSTDVNDIQGQVSTVEAQLRDRAEHIGALRAWNQAVDPDRLTQRSRADLTQYSQLVRRLGKGTGKYAAQQRAEIRTAMDRCRPSVPVWIMPIYRIAEQLNVAENMFDVVLVDEASQAGLEAVFLQYLAPKIVVIGDDKQVSPTAVGVDQGELRELVEQYLDDDPYKASWLDPQRSLFDEAKMRFRGSLTLVEHRRCVPEIIGFSNRVAYEPDGIRLNPVRQFGADRLEPIKIVHLASGHEEGSSGNKVNRAEADALVDQLKACLEDPRYDGLTFGVIALLGKRQAQLIESKLLTEVSALEWADRDLRVGDAADFQGSERDVMFLSMVSSAEPGSRMASLTREMYMQRYNVAVSRAKDQLWLFHSATLDDLPNSEDMRHQLLEYCYGVAARGRELAAGESASVPDDVRVEPFDSLFEQRVYNKVVDRGFTVHPQFDANGYRIDLVVIGAGARLAIECDGDTWHGPEAYERDLARQRDLERCGWQFFRVRESAYYVDPARELARLWRLLDELEIRPSGWLTETLSDDDEAEMSTPEVGHHDSDELVDELRAESAPEFDSLEEELAAHVLESSKAGVAEGKDEEPAPLAEASLASQGFLAAEGTTSTPSERVPPAADDADADDFDDAPAVVRYRSFQGSVVSLAAATMADLAAGMIEIVRIEGPVTGSRLHTAYVRASGGRRVGKQIAHELNRAISSAVKAGHLVEENPLHQAGVKPKTYRLPWQPQVIARDLGARDLDEVPPSELAELLRVADQHHGWTSEGELFRHALHLLGRKALTEPARSRFEQVMPLAFPVDGAGRGAATESGSSVAQVEVVPDAPVPNEPAIASASITGWRRMSRDEDDWHRLVSVGRDILREVGGNRSTITYSELNGRLAEESGLRTFDLSTDLGRQGMGFLLGDISRVDHVDSGILLSSLVTLKGLGDVGRGFFSLAQELRLIPTHAGPLEKEAFWITEVSRAHEKCSEMASGSTFDSGVRS</sequence>
<evidence type="ECO:0000256" key="6">
    <source>
        <dbReference type="SAM" id="MobiDB-lite"/>
    </source>
</evidence>
<dbReference type="Pfam" id="PF13086">
    <property type="entry name" value="AAA_11"/>
    <property type="match status" value="1"/>
</dbReference>
<comment type="similarity">
    <text evidence="1">Belongs to the DNA2/NAM7 helicase family.</text>
</comment>
<dbReference type="InterPro" id="IPR027417">
    <property type="entry name" value="P-loop_NTPase"/>
</dbReference>
<protein>
    <recommendedName>
        <fullName evidence="12">ATPase AAA</fullName>
    </recommendedName>
</protein>
<evidence type="ECO:0000256" key="4">
    <source>
        <dbReference type="ARBA" id="ARBA00022806"/>
    </source>
</evidence>
<dbReference type="PANTHER" id="PTHR43788">
    <property type="entry name" value="DNA2/NAM7 HELICASE FAMILY MEMBER"/>
    <property type="match status" value="1"/>
</dbReference>
<dbReference type="RefSeq" id="WP_052110152.1">
    <property type="nucleotide sequence ID" value="NZ_AVPJ01000025.1"/>
</dbReference>
<feature type="region of interest" description="Disordered" evidence="6">
    <location>
        <begin position="1487"/>
        <end position="1506"/>
    </location>
</feature>
<keyword evidence="5" id="KW-0067">ATP-binding</keyword>
<dbReference type="InterPro" id="IPR041679">
    <property type="entry name" value="DNA2/NAM7-like_C"/>
</dbReference>
<dbReference type="GO" id="GO:0016787">
    <property type="term" value="F:hydrolase activity"/>
    <property type="evidence" value="ECO:0007669"/>
    <property type="project" value="UniProtKB-KW"/>
</dbReference>
<dbReference type="SUPFAM" id="SSF52980">
    <property type="entry name" value="Restriction endonuclease-like"/>
    <property type="match status" value="1"/>
</dbReference>
<organism evidence="10 11">
    <name type="scientific">Knoellia sinensis KCTC 19936</name>
    <dbReference type="NCBI Taxonomy" id="1385520"/>
    <lineage>
        <taxon>Bacteria</taxon>
        <taxon>Bacillati</taxon>
        <taxon>Actinomycetota</taxon>
        <taxon>Actinomycetes</taxon>
        <taxon>Micrococcales</taxon>
        <taxon>Intrasporangiaceae</taxon>
        <taxon>Knoellia</taxon>
    </lineage>
</organism>
<keyword evidence="3" id="KW-0378">Hydrolase</keyword>
<dbReference type="Pfam" id="PF18741">
    <property type="entry name" value="MTES_1575"/>
    <property type="match status" value="1"/>
</dbReference>
<evidence type="ECO:0000256" key="1">
    <source>
        <dbReference type="ARBA" id="ARBA00007913"/>
    </source>
</evidence>
<dbReference type="eggNOG" id="COG1112">
    <property type="taxonomic scope" value="Bacteria"/>
</dbReference>
<dbReference type="eggNOG" id="COG2852">
    <property type="taxonomic scope" value="Bacteria"/>
</dbReference>
<dbReference type="InterPro" id="IPR041677">
    <property type="entry name" value="DNA2/NAM7_AAA_11"/>
</dbReference>
<keyword evidence="4" id="KW-0347">Helicase</keyword>
<dbReference type="EMBL" id="AVPJ01000025">
    <property type="protein sequence ID" value="KGN29911.1"/>
    <property type="molecule type" value="Genomic_DNA"/>
</dbReference>
<feature type="compositionally biased region" description="Basic and acidic residues" evidence="6">
    <location>
        <begin position="72"/>
        <end position="94"/>
    </location>
</feature>
<evidence type="ECO:0000313" key="10">
    <source>
        <dbReference type="EMBL" id="KGN29911.1"/>
    </source>
</evidence>
<evidence type="ECO:0008006" key="12">
    <source>
        <dbReference type="Google" id="ProtNLM"/>
    </source>
</evidence>
<dbReference type="PANTHER" id="PTHR43788:SF8">
    <property type="entry name" value="DNA-BINDING PROTEIN SMUBP-2"/>
    <property type="match status" value="1"/>
</dbReference>